<evidence type="ECO:0000259" key="7">
    <source>
        <dbReference type="PROSITE" id="PS50103"/>
    </source>
</evidence>
<dbReference type="PANTHER" id="PTHR12547">
    <property type="entry name" value="CCCH ZINC FINGER/TIS11-RELATED"/>
    <property type="match status" value="1"/>
</dbReference>
<dbReference type="Gene3D" id="4.10.1000.10">
    <property type="entry name" value="Zinc finger, CCCH-type"/>
    <property type="match status" value="1"/>
</dbReference>
<name>A0A2C9VFV0_MANES</name>
<evidence type="ECO:0000256" key="6">
    <source>
        <dbReference type="PROSITE-ProRule" id="PRU00723"/>
    </source>
</evidence>
<dbReference type="GO" id="GO:0008270">
    <property type="term" value="F:zinc ion binding"/>
    <property type="evidence" value="ECO:0007669"/>
    <property type="project" value="UniProtKB-KW"/>
</dbReference>
<sequence>MVWVGAAETTKLSVDASLAGAIIGKHGGNQKRIWRVTGAHFSIREHETDPNLRNIEFEGTCNQINDAIALFREQIEDISQVFRPNNFKTKLCKKFAEGSCTFGTSCRFAHSAEELRWSGT</sequence>
<organism evidence="8">
    <name type="scientific">Manihot esculenta</name>
    <name type="common">Cassava</name>
    <name type="synonym">Jatropha manihot</name>
    <dbReference type="NCBI Taxonomy" id="3983"/>
    <lineage>
        <taxon>Eukaryota</taxon>
        <taxon>Viridiplantae</taxon>
        <taxon>Streptophyta</taxon>
        <taxon>Embryophyta</taxon>
        <taxon>Tracheophyta</taxon>
        <taxon>Spermatophyta</taxon>
        <taxon>Magnoliopsida</taxon>
        <taxon>eudicotyledons</taxon>
        <taxon>Gunneridae</taxon>
        <taxon>Pentapetalae</taxon>
        <taxon>rosids</taxon>
        <taxon>fabids</taxon>
        <taxon>Malpighiales</taxon>
        <taxon>Euphorbiaceae</taxon>
        <taxon>Crotonoideae</taxon>
        <taxon>Manihoteae</taxon>
        <taxon>Manihot</taxon>
    </lineage>
</organism>
<dbReference type="GO" id="GO:0051252">
    <property type="term" value="P:regulation of RNA metabolic process"/>
    <property type="evidence" value="ECO:0007669"/>
    <property type="project" value="UniProtKB-ARBA"/>
</dbReference>
<dbReference type="InterPro" id="IPR004087">
    <property type="entry name" value="KH_dom"/>
</dbReference>
<dbReference type="InterPro" id="IPR036612">
    <property type="entry name" value="KH_dom_type_1_sf"/>
</dbReference>
<evidence type="ECO:0000256" key="1">
    <source>
        <dbReference type="ARBA" id="ARBA00022723"/>
    </source>
</evidence>
<keyword evidence="3 6" id="KW-0863">Zinc-finger</keyword>
<dbReference type="SMART" id="SM00322">
    <property type="entry name" value="KH"/>
    <property type="match status" value="1"/>
</dbReference>
<dbReference type="AlphaFoldDB" id="A0A2C9VFV0"/>
<keyword evidence="4 6" id="KW-0862">Zinc</keyword>
<evidence type="ECO:0000256" key="3">
    <source>
        <dbReference type="ARBA" id="ARBA00022771"/>
    </source>
</evidence>
<dbReference type="SUPFAM" id="SSF90229">
    <property type="entry name" value="CCCH zinc finger"/>
    <property type="match status" value="1"/>
</dbReference>
<keyword evidence="1 6" id="KW-0479">Metal-binding</keyword>
<dbReference type="SUPFAM" id="SSF54791">
    <property type="entry name" value="Eukaryotic type KH-domain (KH-domain type I)"/>
    <property type="match status" value="1"/>
</dbReference>
<evidence type="ECO:0000256" key="4">
    <source>
        <dbReference type="ARBA" id="ARBA00022833"/>
    </source>
</evidence>
<dbReference type="SMART" id="SM00356">
    <property type="entry name" value="ZnF_C3H1"/>
    <property type="match status" value="1"/>
</dbReference>
<evidence type="ECO:0000256" key="2">
    <source>
        <dbReference type="ARBA" id="ARBA00022737"/>
    </source>
</evidence>
<evidence type="ECO:0000313" key="8">
    <source>
        <dbReference type="EMBL" id="OAY44185.1"/>
    </source>
</evidence>
<gene>
    <name evidence="8" type="ORF">MANES_08G129400</name>
</gene>
<feature type="domain" description="C3H1-type" evidence="7">
    <location>
        <begin position="86"/>
        <end position="113"/>
    </location>
</feature>
<dbReference type="Pfam" id="PF00642">
    <property type="entry name" value="zf-CCCH"/>
    <property type="match status" value="1"/>
</dbReference>
<keyword evidence="5" id="KW-0694">RNA-binding</keyword>
<proteinExistence type="predicted"/>
<keyword evidence="2" id="KW-0677">Repeat</keyword>
<dbReference type="PANTHER" id="PTHR12547:SF18">
    <property type="entry name" value="PROTEIN TIS11"/>
    <property type="match status" value="1"/>
</dbReference>
<dbReference type="Pfam" id="PF00013">
    <property type="entry name" value="KH_1"/>
    <property type="match status" value="1"/>
</dbReference>
<dbReference type="EMBL" id="CM004394">
    <property type="protein sequence ID" value="OAY44185.1"/>
    <property type="molecule type" value="Genomic_DNA"/>
</dbReference>
<dbReference type="InterPro" id="IPR036855">
    <property type="entry name" value="Znf_CCCH_sf"/>
</dbReference>
<dbReference type="FunFam" id="4.10.1000.10:FF:000003">
    <property type="entry name" value="Zinc finger CCCH domain-containing protein"/>
    <property type="match status" value="1"/>
</dbReference>
<dbReference type="InterPro" id="IPR004088">
    <property type="entry name" value="KH_dom_type_1"/>
</dbReference>
<accession>A0A2C9VFV0</accession>
<protein>
    <recommendedName>
        <fullName evidence="7">C3H1-type domain-containing protein</fullName>
    </recommendedName>
</protein>
<dbReference type="STRING" id="3983.A0A2C9VFV0"/>
<feature type="zinc finger region" description="C3H1-type" evidence="6">
    <location>
        <begin position="86"/>
        <end position="113"/>
    </location>
</feature>
<dbReference type="GO" id="GO:0010468">
    <property type="term" value="P:regulation of gene expression"/>
    <property type="evidence" value="ECO:0007669"/>
    <property type="project" value="UniProtKB-ARBA"/>
</dbReference>
<dbReference type="PROSITE" id="PS50103">
    <property type="entry name" value="ZF_C3H1"/>
    <property type="match status" value="1"/>
</dbReference>
<dbReference type="InterPro" id="IPR000571">
    <property type="entry name" value="Znf_CCCH"/>
</dbReference>
<dbReference type="Gene3D" id="3.30.1370.10">
    <property type="entry name" value="K Homology domain, type 1"/>
    <property type="match status" value="1"/>
</dbReference>
<dbReference type="SMR" id="A0A2C9VFV0"/>
<dbReference type="PROSITE" id="PS50084">
    <property type="entry name" value="KH_TYPE_1"/>
    <property type="match status" value="1"/>
</dbReference>
<reference evidence="8" key="1">
    <citation type="submission" date="2016-02" db="EMBL/GenBank/DDBJ databases">
        <title>WGS assembly of Manihot esculenta.</title>
        <authorList>
            <person name="Bredeson J.V."/>
            <person name="Prochnik S.E."/>
            <person name="Lyons J.B."/>
            <person name="Schmutz J."/>
            <person name="Grimwood J."/>
            <person name="Vrebalov J."/>
            <person name="Bart R.S."/>
            <person name="Amuge T."/>
            <person name="Ferguson M.E."/>
            <person name="Green R."/>
            <person name="Putnam N."/>
            <person name="Stites J."/>
            <person name="Rounsley S."/>
            <person name="Rokhsar D.S."/>
        </authorList>
    </citation>
    <scope>NUCLEOTIDE SEQUENCE [LARGE SCALE GENOMIC DNA]</scope>
    <source>
        <tissue evidence="8">Leaf</tissue>
    </source>
</reference>
<dbReference type="InterPro" id="IPR045877">
    <property type="entry name" value="ZFP36-like"/>
</dbReference>
<dbReference type="GO" id="GO:0003729">
    <property type="term" value="F:mRNA binding"/>
    <property type="evidence" value="ECO:0007669"/>
    <property type="project" value="InterPro"/>
</dbReference>
<evidence type="ECO:0000256" key="5">
    <source>
        <dbReference type="PROSITE-ProRule" id="PRU00117"/>
    </source>
</evidence>